<feature type="transmembrane region" description="Helical" evidence="1">
    <location>
        <begin position="134"/>
        <end position="158"/>
    </location>
</feature>
<keyword evidence="1" id="KW-0812">Transmembrane</keyword>
<sequence length="238" mass="26741">MGASIWNIMSKVRVEAFLWGAGTALGELPPYFMARAARLSGYDPSDADDLAEFEELQRKKSEGTTLSLVDRAKLEVERLVEKVGFFGILACASIPNPLFDLAGITCGHFLVPFWTFFGATLIGKAIIKMHIQKVFVIIAFNEALIERAVQLLALIPIVGMKLQEPFKKFLENQKTRMHRKSNSTSPPVESGNLLAYIFEKVVILMILYFVISIVNSLAQSYHKRIHKRSGPRRKIARD</sequence>
<proteinExistence type="predicted"/>
<accession>A0A6M2DW29</accession>
<evidence type="ECO:0000256" key="1">
    <source>
        <dbReference type="SAM" id="Phobius"/>
    </source>
</evidence>
<evidence type="ECO:0000313" key="2">
    <source>
        <dbReference type="EMBL" id="NOV50535.1"/>
    </source>
</evidence>
<reference evidence="2" key="1">
    <citation type="submission" date="2020-03" db="EMBL/GenBank/DDBJ databases">
        <title>Transcriptomic Profiling of the Digestive Tract of the Rat Flea, Xenopsylla cheopis, Following Blood Feeding and Infection with Yersinia pestis.</title>
        <authorList>
            <person name="Bland D.M."/>
            <person name="Martens C.A."/>
            <person name="Virtaneva K."/>
            <person name="Kanakabandi K."/>
            <person name="Long D."/>
            <person name="Rosenke R."/>
            <person name="Saturday G.A."/>
            <person name="Hoyt F.H."/>
            <person name="Bruno D.P."/>
            <person name="Ribeiro J.M.C."/>
            <person name="Hinnebusch J."/>
        </authorList>
    </citation>
    <scope>NUCLEOTIDE SEQUENCE</scope>
</reference>
<dbReference type="EMBL" id="GIIL01006809">
    <property type="protein sequence ID" value="NOV50535.1"/>
    <property type="molecule type" value="Transcribed_RNA"/>
</dbReference>
<organism evidence="2">
    <name type="scientific">Xenopsylla cheopis</name>
    <name type="common">Oriental rat flea</name>
    <name type="synonym">Pulex cheopis</name>
    <dbReference type="NCBI Taxonomy" id="163159"/>
    <lineage>
        <taxon>Eukaryota</taxon>
        <taxon>Metazoa</taxon>
        <taxon>Ecdysozoa</taxon>
        <taxon>Arthropoda</taxon>
        <taxon>Hexapoda</taxon>
        <taxon>Insecta</taxon>
        <taxon>Pterygota</taxon>
        <taxon>Neoptera</taxon>
        <taxon>Endopterygota</taxon>
        <taxon>Siphonaptera</taxon>
        <taxon>Pulicidae</taxon>
        <taxon>Xenopsyllinae</taxon>
        <taxon>Xenopsylla</taxon>
    </lineage>
</organism>
<feature type="transmembrane region" description="Helical" evidence="1">
    <location>
        <begin position="101"/>
        <end position="122"/>
    </location>
</feature>
<name>A0A6M2DW29_XENCH</name>
<protein>
    <submittedName>
        <fullName evidence="2">Putative transport and golgi organization 5 isoform a</fullName>
    </submittedName>
</protein>
<feature type="transmembrane region" description="Helical" evidence="1">
    <location>
        <begin position="193"/>
        <end position="218"/>
    </location>
</feature>
<keyword evidence="1" id="KW-1133">Transmembrane helix</keyword>
<dbReference type="AlphaFoldDB" id="A0A6M2DW29"/>
<keyword evidence="1" id="KW-0472">Membrane</keyword>